<evidence type="ECO:0000313" key="2">
    <source>
        <dbReference type="EMBL" id="GFR51669.1"/>
    </source>
</evidence>
<protein>
    <submittedName>
        <fullName evidence="2">Uncharacterized protein</fullName>
    </submittedName>
</protein>
<sequence>MAVKYSGVGGQAEVQFLDRDSNWNSFSLQLPTVLAGATADSHVFLLSRTNLDLFVILQRGNSGFRELHVLTAASSYQSFSLQVAMPHLTFDEFAYLLDSQNNLVAVKYVGETLSTELHVLSRASNYQYFTLQTGTAVPVSSPSTHAFLLDSADNLLVVKYSGTSGRAAVRTFSKASKYQTAVVSATTPLSGATRDSFTFQLSASDDLFAIKYAGDSSSTEVHVMSRTSNYQAWALQTRTVLPQTDRFSFSFQVVKANPYIVKPPPFSPPPSPPPPPPPSPPPPPPPSPPPPPPPRPPPPPPTAPSPPPSPPPTLPPSPSLPQPPKAPLLPPPAAPPAPLPPPESPSPPSSPPLLPPPAAPPPITPPPPPPPPVKPSTPPPTPRPQPPLLPSPPPPSDPTPPPPESPSPPSPSPLLPPPPAPPPVPPPPPQLPLGSSIGVSDIMAVKYSGVGGQAEVHFLDRDSNWNSFSLQLPTVLANATADSHVFLLSRTNLDLFVIVQRGNSGFRELQVLTAASSYQSFSLQVAMPQLTFDEFAYLLDYQNNLVVVKYKGEYSTELYVLSRESNYQSFMLQTSTGVPVSSPSTHAFLLDSDDYLVVVEFSGTSGRTEVQTFSPYRLYNMPHVQSAIIPLTGVTRDSFTFQLSDNNDLFAIKYAGDSGSTEVSVLPMIWNYQALLLQTGTALPRTNRSSFSFQVVRYW</sequence>
<gene>
    <name evidence="2" type="ORF">Agub_g14103</name>
</gene>
<dbReference type="Proteomes" id="UP001054857">
    <property type="component" value="Unassembled WGS sequence"/>
</dbReference>
<feature type="region of interest" description="Disordered" evidence="1">
    <location>
        <begin position="265"/>
        <end position="435"/>
    </location>
</feature>
<accession>A0AAD3E2Z7</accession>
<feature type="compositionally biased region" description="Pro residues" evidence="1">
    <location>
        <begin position="265"/>
        <end position="431"/>
    </location>
</feature>
<dbReference type="AlphaFoldDB" id="A0AAD3E2Z7"/>
<organism evidence="2 3">
    <name type="scientific">Astrephomene gubernaculifera</name>
    <dbReference type="NCBI Taxonomy" id="47775"/>
    <lineage>
        <taxon>Eukaryota</taxon>
        <taxon>Viridiplantae</taxon>
        <taxon>Chlorophyta</taxon>
        <taxon>core chlorophytes</taxon>
        <taxon>Chlorophyceae</taxon>
        <taxon>CS clade</taxon>
        <taxon>Chlamydomonadales</taxon>
        <taxon>Astrephomenaceae</taxon>
        <taxon>Astrephomene</taxon>
    </lineage>
</organism>
<proteinExistence type="predicted"/>
<name>A0AAD3E2Z7_9CHLO</name>
<comment type="caution">
    <text evidence="2">The sequence shown here is derived from an EMBL/GenBank/DDBJ whole genome shotgun (WGS) entry which is preliminary data.</text>
</comment>
<evidence type="ECO:0000256" key="1">
    <source>
        <dbReference type="SAM" id="MobiDB-lite"/>
    </source>
</evidence>
<reference evidence="2 3" key="1">
    <citation type="journal article" date="2021" name="Sci. Rep.">
        <title>Genome sequencing of the multicellular alga Astrephomene provides insights into convergent evolution of germ-soma differentiation.</title>
        <authorList>
            <person name="Yamashita S."/>
            <person name="Yamamoto K."/>
            <person name="Matsuzaki R."/>
            <person name="Suzuki S."/>
            <person name="Yamaguchi H."/>
            <person name="Hirooka S."/>
            <person name="Minakuchi Y."/>
            <person name="Miyagishima S."/>
            <person name="Kawachi M."/>
            <person name="Toyoda A."/>
            <person name="Nozaki H."/>
        </authorList>
    </citation>
    <scope>NUCLEOTIDE SEQUENCE [LARGE SCALE GENOMIC DNA]</scope>
    <source>
        <strain evidence="2 3">NIES-4017</strain>
    </source>
</reference>
<keyword evidence="3" id="KW-1185">Reference proteome</keyword>
<dbReference type="PRINTS" id="PR01217">
    <property type="entry name" value="PRICHEXTENSN"/>
</dbReference>
<evidence type="ECO:0000313" key="3">
    <source>
        <dbReference type="Proteomes" id="UP001054857"/>
    </source>
</evidence>
<dbReference type="EMBL" id="BMAR01000053">
    <property type="protein sequence ID" value="GFR51669.1"/>
    <property type="molecule type" value="Genomic_DNA"/>
</dbReference>